<name>A0A0V0SRF4_9BILA</name>
<keyword evidence="2" id="KW-1185">Reference proteome</keyword>
<evidence type="ECO:0000313" key="2">
    <source>
        <dbReference type="Proteomes" id="UP000055048"/>
    </source>
</evidence>
<protein>
    <recommendedName>
        <fullName evidence="3">Integrase zinc-binding domain-containing protein</fullName>
    </recommendedName>
</protein>
<dbReference type="AlphaFoldDB" id="A0A0V0SRF4"/>
<dbReference type="EMBL" id="JYDJ01003449">
    <property type="protein sequence ID" value="KRX29304.1"/>
    <property type="molecule type" value="Genomic_DNA"/>
</dbReference>
<feature type="non-terminal residue" evidence="1">
    <location>
        <position position="96"/>
    </location>
</feature>
<evidence type="ECO:0008006" key="3">
    <source>
        <dbReference type="Google" id="ProtNLM"/>
    </source>
</evidence>
<evidence type="ECO:0000313" key="1">
    <source>
        <dbReference type="EMBL" id="KRX29304.1"/>
    </source>
</evidence>
<organism evidence="1 2">
    <name type="scientific">Trichinella murrelli</name>
    <dbReference type="NCBI Taxonomy" id="144512"/>
    <lineage>
        <taxon>Eukaryota</taxon>
        <taxon>Metazoa</taxon>
        <taxon>Ecdysozoa</taxon>
        <taxon>Nematoda</taxon>
        <taxon>Enoplea</taxon>
        <taxon>Dorylaimia</taxon>
        <taxon>Trichinellida</taxon>
        <taxon>Trichinellidae</taxon>
        <taxon>Trichinella</taxon>
    </lineage>
</organism>
<accession>A0A0V0SRF4</accession>
<comment type="caution">
    <text evidence="1">The sequence shown here is derived from an EMBL/GenBank/DDBJ whole genome shotgun (WGS) entry which is preliminary data.</text>
</comment>
<dbReference type="Proteomes" id="UP000055048">
    <property type="component" value="Unassembled WGS sequence"/>
</dbReference>
<reference evidence="1 2" key="1">
    <citation type="submission" date="2015-01" db="EMBL/GenBank/DDBJ databases">
        <title>Evolution of Trichinella species and genotypes.</title>
        <authorList>
            <person name="Korhonen P.K."/>
            <person name="Edoardo P."/>
            <person name="Giuseppe L.R."/>
            <person name="Gasser R.B."/>
        </authorList>
    </citation>
    <scope>NUCLEOTIDE SEQUENCE [LARGE SCALE GENOMIC DNA]</scope>
    <source>
        <strain evidence="1">ISS417</strain>
    </source>
</reference>
<proteinExistence type="predicted"/>
<gene>
    <name evidence="1" type="ORF">T05_14803</name>
</gene>
<sequence length="96" mass="10953">MGVGRMIADVHHAVDHPGIKRTLCFARQTDLTVSKQQVRQVISNCEPCKSLDPASEKWKRGNLEVEEAWQRVGDNVRDMLLTLTDWRPSRIENGLI</sequence>